<evidence type="ECO:0008006" key="4">
    <source>
        <dbReference type="Google" id="ProtNLM"/>
    </source>
</evidence>
<accession>A0ABU4HI40</accession>
<evidence type="ECO:0000313" key="2">
    <source>
        <dbReference type="EMBL" id="MDW5592978.1"/>
    </source>
</evidence>
<organism evidence="2 3">
    <name type="scientific">Conexibacter stalactiti</name>
    <dbReference type="NCBI Taxonomy" id="1940611"/>
    <lineage>
        <taxon>Bacteria</taxon>
        <taxon>Bacillati</taxon>
        <taxon>Actinomycetota</taxon>
        <taxon>Thermoleophilia</taxon>
        <taxon>Solirubrobacterales</taxon>
        <taxon>Conexibacteraceae</taxon>
        <taxon>Conexibacter</taxon>
    </lineage>
</organism>
<proteinExistence type="predicted"/>
<evidence type="ECO:0000256" key="1">
    <source>
        <dbReference type="SAM" id="SignalP"/>
    </source>
</evidence>
<keyword evidence="3" id="KW-1185">Reference proteome</keyword>
<sequence length="290" mass="29470">MGALLVVGCLAAASGTASAGYYCNIAVAPMSQCASSSGVGRFTNNIAQYIGAGTVSVCQKETAVPPYAHQLSRTCGNNIAVGYHSDGWSGLGHYEENFVGNNSGYTHTILGGGDIYWGFARQARSSSSSLAEVTGTTIAAEDAPAAARARLGVLREEPTAGRVATLALPSDQISLRSTTKGICLDAAQVGGEITCQDYERTINGELLAASICGPDQPDASVVLYGVAPDGVSSVEVQTAEGAPVGTAAVTSNTFRLQLSTNDAAAAERLQHVGGHGAVLSLGVIPEDLAC</sequence>
<dbReference type="Proteomes" id="UP001284601">
    <property type="component" value="Unassembled WGS sequence"/>
</dbReference>
<feature type="signal peptide" evidence="1">
    <location>
        <begin position="1"/>
        <end position="19"/>
    </location>
</feature>
<protein>
    <recommendedName>
        <fullName evidence="4">Secreted protein</fullName>
    </recommendedName>
</protein>
<gene>
    <name evidence="2" type="ORF">R7226_01425</name>
</gene>
<comment type="caution">
    <text evidence="2">The sequence shown here is derived from an EMBL/GenBank/DDBJ whole genome shotgun (WGS) entry which is preliminary data.</text>
</comment>
<keyword evidence="1" id="KW-0732">Signal</keyword>
<evidence type="ECO:0000313" key="3">
    <source>
        <dbReference type="Proteomes" id="UP001284601"/>
    </source>
</evidence>
<dbReference type="EMBL" id="JAWSTH010000002">
    <property type="protein sequence ID" value="MDW5592978.1"/>
    <property type="molecule type" value="Genomic_DNA"/>
</dbReference>
<reference evidence="3" key="1">
    <citation type="submission" date="2023-07" db="EMBL/GenBank/DDBJ databases">
        <title>Conexibacter stalactiti sp. nov., isolated from stalactites in a lava cave and emended description of the genus Conexibacter.</title>
        <authorList>
            <person name="Lee S.D."/>
        </authorList>
    </citation>
    <scope>NUCLEOTIDE SEQUENCE [LARGE SCALE GENOMIC DNA]</scope>
    <source>
        <strain evidence="3">KCTC 39840</strain>
    </source>
</reference>
<name>A0ABU4HI40_9ACTN</name>
<feature type="chain" id="PRO_5047494859" description="Secreted protein" evidence="1">
    <location>
        <begin position="20"/>
        <end position="290"/>
    </location>
</feature>